<dbReference type="Pfam" id="PF00497">
    <property type="entry name" value="SBP_bac_3"/>
    <property type="match status" value="1"/>
</dbReference>
<evidence type="ECO:0000256" key="1">
    <source>
        <dbReference type="ARBA" id="ARBA00010333"/>
    </source>
</evidence>
<dbReference type="SMART" id="SM00062">
    <property type="entry name" value="PBPb"/>
    <property type="match status" value="1"/>
</dbReference>
<feature type="compositionally biased region" description="Acidic residues" evidence="4">
    <location>
        <begin position="26"/>
        <end position="48"/>
    </location>
</feature>
<evidence type="ECO:0000313" key="8">
    <source>
        <dbReference type="Proteomes" id="UP000029839"/>
    </source>
</evidence>
<evidence type="ECO:0000256" key="5">
    <source>
        <dbReference type="SAM" id="SignalP"/>
    </source>
</evidence>
<dbReference type="PROSITE" id="PS51257">
    <property type="entry name" value="PROKAR_LIPOPROTEIN"/>
    <property type="match status" value="1"/>
</dbReference>
<protein>
    <submittedName>
        <fullName evidence="7">ABC transporter substrate-binding protein</fullName>
    </submittedName>
</protein>
<feature type="domain" description="Solute-binding protein family 3/N-terminal" evidence="6">
    <location>
        <begin position="66"/>
        <end position="285"/>
    </location>
</feature>
<reference evidence="7 8" key="2">
    <citation type="journal article" date="2015" name="Stand. Genomic Sci.">
        <title>Draft genome sequence of Cellulomonas carbonis T26(T) and comparative analysis of six Cellulomonas genomes.</title>
        <authorList>
            <person name="Zhuang W."/>
            <person name="Zhang S."/>
            <person name="Xia X."/>
            <person name="Wang G."/>
        </authorList>
    </citation>
    <scope>NUCLEOTIDE SEQUENCE [LARGE SCALE GENOMIC DNA]</scope>
    <source>
        <strain evidence="7 8">T26</strain>
    </source>
</reference>
<evidence type="ECO:0000259" key="6">
    <source>
        <dbReference type="SMART" id="SM00062"/>
    </source>
</evidence>
<evidence type="ECO:0000256" key="3">
    <source>
        <dbReference type="ARBA" id="ARBA00022729"/>
    </source>
</evidence>
<evidence type="ECO:0000313" key="7">
    <source>
        <dbReference type="EMBL" id="KGM12144.1"/>
    </source>
</evidence>
<dbReference type="Proteomes" id="UP000029839">
    <property type="component" value="Unassembled WGS sequence"/>
</dbReference>
<dbReference type="SUPFAM" id="SSF53850">
    <property type="entry name" value="Periplasmic binding protein-like II"/>
    <property type="match status" value="1"/>
</dbReference>
<name>A0A0A0BYA4_9CELL</name>
<dbReference type="PANTHER" id="PTHR30085:SF6">
    <property type="entry name" value="ABC TRANSPORTER GLUTAMINE-BINDING PROTEIN GLNH"/>
    <property type="match status" value="1"/>
</dbReference>
<gene>
    <name evidence="7" type="ORF">N868_01870</name>
</gene>
<dbReference type="GO" id="GO:0006865">
    <property type="term" value="P:amino acid transport"/>
    <property type="evidence" value="ECO:0007669"/>
    <property type="project" value="TreeGrafter"/>
</dbReference>
<feature type="chain" id="PRO_5001959624" evidence="5">
    <location>
        <begin position="28"/>
        <end position="300"/>
    </location>
</feature>
<dbReference type="OrthoDB" id="9807888at2"/>
<keyword evidence="8" id="KW-1185">Reference proteome</keyword>
<organism evidence="7 8">
    <name type="scientific">Cellulomonas carbonis T26</name>
    <dbReference type="NCBI Taxonomy" id="947969"/>
    <lineage>
        <taxon>Bacteria</taxon>
        <taxon>Bacillati</taxon>
        <taxon>Actinomycetota</taxon>
        <taxon>Actinomycetes</taxon>
        <taxon>Micrococcales</taxon>
        <taxon>Cellulomonadaceae</taxon>
        <taxon>Cellulomonas</taxon>
    </lineage>
</organism>
<sequence length="300" mass="32113">MRTMRRRGAVAVLAASVLALTACGGDAEEPTEEPGAGEETTDAGGEEGAAEFAEGSTMAELSEAGSITIGTKFDQPLFGLVGPNGEPEGFDVEIGKIIAGELGIEEDGITWVETISQNRESFIETDQVDLVIATYTINDDRKERIDFAGPYYEAGQSILTLADNEDIQGPDDLAGKKVCTVSGSTPEANLLENFPEAEVVPFQAYSDCLTPLRNGQVDAVSTDNVILAGFAAESDDLEVRGEPFTEEPYGIGLAKGDDEFRDWVNDVLEEIFEDGRWTDAWESTAGTVLPTPEPPAVDRY</sequence>
<comment type="similarity">
    <text evidence="1">Belongs to the bacterial solute-binding protein 3 family.</text>
</comment>
<dbReference type="EMBL" id="AXCY01000008">
    <property type="protein sequence ID" value="KGM12144.1"/>
    <property type="molecule type" value="Genomic_DNA"/>
</dbReference>
<accession>A0A0A0BYA4</accession>
<evidence type="ECO:0000256" key="4">
    <source>
        <dbReference type="SAM" id="MobiDB-lite"/>
    </source>
</evidence>
<dbReference type="GO" id="GO:0030288">
    <property type="term" value="C:outer membrane-bounded periplasmic space"/>
    <property type="evidence" value="ECO:0007669"/>
    <property type="project" value="TreeGrafter"/>
</dbReference>
<dbReference type="InterPro" id="IPR001638">
    <property type="entry name" value="Solute-binding_3/MltF_N"/>
</dbReference>
<dbReference type="PANTHER" id="PTHR30085">
    <property type="entry name" value="AMINO ACID ABC TRANSPORTER PERMEASE"/>
    <property type="match status" value="1"/>
</dbReference>
<keyword evidence="2" id="KW-0813">Transport</keyword>
<comment type="caution">
    <text evidence="7">The sequence shown here is derived from an EMBL/GenBank/DDBJ whole genome shotgun (WGS) entry which is preliminary data.</text>
</comment>
<dbReference type="GO" id="GO:0005576">
    <property type="term" value="C:extracellular region"/>
    <property type="evidence" value="ECO:0007669"/>
    <property type="project" value="TreeGrafter"/>
</dbReference>
<dbReference type="Gene3D" id="3.40.190.10">
    <property type="entry name" value="Periplasmic binding protein-like II"/>
    <property type="match status" value="2"/>
</dbReference>
<feature type="region of interest" description="Disordered" evidence="4">
    <location>
        <begin position="25"/>
        <end position="48"/>
    </location>
</feature>
<dbReference type="AlphaFoldDB" id="A0A0A0BYA4"/>
<dbReference type="InterPro" id="IPR051455">
    <property type="entry name" value="Bact_solute-bind_prot3"/>
</dbReference>
<reference evidence="7 8" key="1">
    <citation type="submission" date="2013-08" db="EMBL/GenBank/DDBJ databases">
        <title>Genome sequencing of Cellulomonas carbonis T26.</title>
        <authorList>
            <person name="Chen F."/>
            <person name="Li Y."/>
            <person name="Wang G."/>
        </authorList>
    </citation>
    <scope>NUCLEOTIDE SEQUENCE [LARGE SCALE GENOMIC DNA]</scope>
    <source>
        <strain evidence="7 8">T26</strain>
    </source>
</reference>
<proteinExistence type="inferred from homology"/>
<evidence type="ECO:0000256" key="2">
    <source>
        <dbReference type="ARBA" id="ARBA00022448"/>
    </source>
</evidence>
<dbReference type="CDD" id="cd13690">
    <property type="entry name" value="PBP2_GluB"/>
    <property type="match status" value="1"/>
</dbReference>
<keyword evidence="3 5" id="KW-0732">Signal</keyword>
<feature type="signal peptide" evidence="5">
    <location>
        <begin position="1"/>
        <end position="27"/>
    </location>
</feature>